<dbReference type="PROSITE" id="PS50198">
    <property type="entry name" value="PPIC_PPIASE_2"/>
    <property type="match status" value="1"/>
</dbReference>
<dbReference type="InterPro" id="IPR046357">
    <property type="entry name" value="PPIase_dom_sf"/>
</dbReference>
<feature type="domain" description="PpiC" evidence="8">
    <location>
        <begin position="2"/>
        <end position="91"/>
    </location>
</feature>
<evidence type="ECO:0000256" key="7">
    <source>
        <dbReference type="ARBA" id="ARBA00046231"/>
    </source>
</evidence>
<evidence type="ECO:0000256" key="5">
    <source>
        <dbReference type="ARBA" id="ARBA00041926"/>
    </source>
</evidence>
<comment type="subcellular location">
    <subcellularLocation>
        <location evidence="1">Cytoplasm</location>
    </subcellularLocation>
</comment>
<dbReference type="Pfam" id="PF13616">
    <property type="entry name" value="Rotamase_3"/>
    <property type="match status" value="1"/>
</dbReference>
<sequence length="91" mass="9814">MRTSMKASHILVATLNEAVDLKNQLNDGANFAQLAQTYSMCPSKARGGDLGDFSTGQMVKPFEDATIATEIGAISQPVQTQFGYHLIHRTG</sequence>
<dbReference type="Gene3D" id="3.10.50.40">
    <property type="match status" value="1"/>
</dbReference>
<comment type="similarity">
    <text evidence="2">Belongs to the PpiC/parvulin rotamase family.</text>
</comment>
<evidence type="ECO:0000256" key="6">
    <source>
        <dbReference type="ARBA" id="ARBA00043072"/>
    </source>
</evidence>
<dbReference type="PROSITE" id="PS01096">
    <property type="entry name" value="PPIC_PPIASE_1"/>
    <property type="match status" value="1"/>
</dbReference>
<dbReference type="InterPro" id="IPR023058">
    <property type="entry name" value="PPIase_PpiC_CS"/>
</dbReference>
<name>A0A6J5T1G9_9CAUD</name>
<evidence type="ECO:0000256" key="3">
    <source>
        <dbReference type="ARBA" id="ARBA00022490"/>
    </source>
</evidence>
<evidence type="ECO:0000256" key="4">
    <source>
        <dbReference type="ARBA" id="ARBA00040926"/>
    </source>
</evidence>
<dbReference type="SUPFAM" id="SSF54534">
    <property type="entry name" value="FKBP-like"/>
    <property type="match status" value="1"/>
</dbReference>
<reference evidence="9" key="1">
    <citation type="submission" date="2020-05" db="EMBL/GenBank/DDBJ databases">
        <authorList>
            <person name="Chiriac C."/>
            <person name="Salcher M."/>
            <person name="Ghai R."/>
            <person name="Kavagutti S V."/>
        </authorList>
    </citation>
    <scope>NUCLEOTIDE SEQUENCE</scope>
</reference>
<dbReference type="PANTHER" id="PTHR43629">
    <property type="entry name" value="PEPTIDYL-PROLYL CIS-TRANS ISOMERASE"/>
    <property type="match status" value="1"/>
</dbReference>
<evidence type="ECO:0000256" key="1">
    <source>
        <dbReference type="ARBA" id="ARBA00004496"/>
    </source>
</evidence>
<dbReference type="PANTHER" id="PTHR43629:SF2">
    <property type="entry name" value="RHODANESE-LIKE_PPIC DOMAIN-CONTAINING PROTEIN 12, CHLOROPLASTIC"/>
    <property type="match status" value="1"/>
</dbReference>
<dbReference type="InterPro" id="IPR052204">
    <property type="entry name" value="PpiC/parvulin_rotamase"/>
</dbReference>
<keyword evidence="9" id="KW-0413">Isomerase</keyword>
<protein>
    <recommendedName>
        <fullName evidence="4">Peptidyl-prolyl cis-trans isomerase C</fullName>
    </recommendedName>
    <alternativeName>
        <fullName evidence="6">Parvulin</fullName>
    </alternativeName>
    <alternativeName>
        <fullName evidence="5">Rotamase C</fullName>
    </alternativeName>
</protein>
<keyword evidence="3" id="KW-0963">Cytoplasm</keyword>
<accession>A0A6J5T1G9</accession>
<dbReference type="GO" id="GO:0003755">
    <property type="term" value="F:peptidyl-prolyl cis-trans isomerase activity"/>
    <property type="evidence" value="ECO:0007669"/>
    <property type="project" value="InterPro"/>
</dbReference>
<comment type="function">
    <text evidence="7">PPIases accelerate the folding of proteins. It prefers amino acid residues with hydrophobic side chains like leucine and phenylalanine in the P1 position of the peptides substrates.</text>
</comment>
<proteinExistence type="inferred from homology"/>
<dbReference type="InterPro" id="IPR000297">
    <property type="entry name" value="PPIase_PpiC"/>
</dbReference>
<evidence type="ECO:0000313" key="9">
    <source>
        <dbReference type="EMBL" id="CAB4221545.1"/>
    </source>
</evidence>
<evidence type="ECO:0000256" key="2">
    <source>
        <dbReference type="ARBA" id="ARBA00007656"/>
    </source>
</evidence>
<gene>
    <name evidence="9" type="ORF">UFOVP1636_359</name>
</gene>
<dbReference type="EMBL" id="LR797503">
    <property type="protein sequence ID" value="CAB4221545.1"/>
    <property type="molecule type" value="Genomic_DNA"/>
</dbReference>
<organism evidence="9">
    <name type="scientific">uncultured Caudovirales phage</name>
    <dbReference type="NCBI Taxonomy" id="2100421"/>
    <lineage>
        <taxon>Viruses</taxon>
        <taxon>Duplodnaviria</taxon>
        <taxon>Heunggongvirae</taxon>
        <taxon>Uroviricota</taxon>
        <taxon>Caudoviricetes</taxon>
        <taxon>Peduoviridae</taxon>
        <taxon>Maltschvirus</taxon>
        <taxon>Maltschvirus maltsch</taxon>
    </lineage>
</organism>
<evidence type="ECO:0000259" key="8">
    <source>
        <dbReference type="PROSITE" id="PS50198"/>
    </source>
</evidence>